<feature type="transmembrane region" description="Helical" evidence="1">
    <location>
        <begin position="319"/>
        <end position="337"/>
    </location>
</feature>
<dbReference type="InterPro" id="IPR002656">
    <property type="entry name" value="Acyl_transf_3_dom"/>
</dbReference>
<feature type="transmembrane region" description="Helical" evidence="1">
    <location>
        <begin position="91"/>
        <end position="109"/>
    </location>
</feature>
<feature type="domain" description="Acyltransferase 3" evidence="2">
    <location>
        <begin position="9"/>
        <end position="361"/>
    </location>
</feature>
<proteinExistence type="predicted"/>
<dbReference type="PANTHER" id="PTHR36927:SF3">
    <property type="entry name" value="GLUCANS BIOSYNTHESIS PROTEIN C"/>
    <property type="match status" value="1"/>
</dbReference>
<evidence type="ECO:0000313" key="4">
    <source>
        <dbReference type="Proteomes" id="UP000765802"/>
    </source>
</evidence>
<feature type="transmembrane region" description="Helical" evidence="1">
    <location>
        <begin position="244"/>
        <end position="261"/>
    </location>
</feature>
<comment type="caution">
    <text evidence="3">The sequence shown here is derived from an EMBL/GenBank/DDBJ whole genome shotgun (WGS) entry which is preliminary data.</text>
</comment>
<evidence type="ECO:0000313" key="3">
    <source>
        <dbReference type="EMBL" id="MBC6491525.1"/>
    </source>
</evidence>
<evidence type="ECO:0000259" key="2">
    <source>
        <dbReference type="Pfam" id="PF01757"/>
    </source>
</evidence>
<dbReference type="Pfam" id="PF01757">
    <property type="entry name" value="Acyl_transf_3"/>
    <property type="match status" value="1"/>
</dbReference>
<evidence type="ECO:0000256" key="1">
    <source>
        <dbReference type="SAM" id="Phobius"/>
    </source>
</evidence>
<feature type="transmembrane region" description="Helical" evidence="1">
    <location>
        <begin position="53"/>
        <end position="75"/>
    </location>
</feature>
<reference evidence="3 4" key="1">
    <citation type="submission" date="2016-07" db="EMBL/GenBank/DDBJ databases">
        <title>Genome analysis of Flavihumibacter stibioxidans YS-17.</title>
        <authorList>
            <person name="Shi K."/>
            <person name="Han Y."/>
            <person name="Wang G."/>
        </authorList>
    </citation>
    <scope>NUCLEOTIDE SEQUENCE [LARGE SCALE GENOMIC DNA]</scope>
    <source>
        <strain evidence="3 4">YS-17</strain>
    </source>
</reference>
<dbReference type="InterPro" id="IPR050623">
    <property type="entry name" value="Glucan_succinyl_AcylTrfase"/>
</dbReference>
<dbReference type="Proteomes" id="UP000765802">
    <property type="component" value="Unassembled WGS sequence"/>
</dbReference>
<keyword evidence="3" id="KW-0012">Acyltransferase</keyword>
<feature type="transmembrane region" description="Helical" evidence="1">
    <location>
        <begin position="143"/>
        <end position="163"/>
    </location>
</feature>
<keyword evidence="3" id="KW-0808">Transferase</keyword>
<feature type="transmembrane region" description="Helical" evidence="1">
    <location>
        <begin position="184"/>
        <end position="202"/>
    </location>
</feature>
<keyword evidence="4" id="KW-1185">Reference proteome</keyword>
<protein>
    <submittedName>
        <fullName evidence="3">Acyltransferase</fullName>
    </submittedName>
</protein>
<feature type="transmembrane region" description="Helical" evidence="1">
    <location>
        <begin position="281"/>
        <end position="299"/>
    </location>
</feature>
<organism evidence="3 4">
    <name type="scientific">Flavihumibacter stibioxidans</name>
    <dbReference type="NCBI Taxonomy" id="1834163"/>
    <lineage>
        <taxon>Bacteria</taxon>
        <taxon>Pseudomonadati</taxon>
        <taxon>Bacteroidota</taxon>
        <taxon>Chitinophagia</taxon>
        <taxon>Chitinophagales</taxon>
        <taxon>Chitinophagaceae</taxon>
        <taxon>Flavihumibacter</taxon>
    </lineage>
</organism>
<keyword evidence="1" id="KW-1133">Transmembrane helix</keyword>
<sequence length="388" mass="45900">MTTPKLRISYIDWLRFLAILGVLLYHSGRPFIVEDPWHINDPVKSDLLTEFNFFLSRFRMPLLFFISGAVTWLMMQNRTAGGFVKLRLKRLFIPLLAGVLLVIPPQVYFERLHQGYTGSFLDFYPTIFSSGPYPEGNFSWHHLWFIAYLFVYDILLAPFFGWCRKPAATAFIRRLGSLSKGYRVYWLMLPSVLIYSFFVVKYPSTNDLIHDPLYFFYWMLFLLAGYLCLLQPALMESLERNRRLSLSLAFLLLLLINGLRWNDYNWFDGTYPIDSWQTYIYLAREPLHTWLWVFAIVGYGKKYLDRPHPALNYINQSLYPFYILHQTIIVIIAYYVVQISDPVSLKWIFIVLTTFTVSMLTFHLFIRPFYITRLLFGMKKKAGKTIVP</sequence>
<name>A0ABR7M922_9BACT</name>
<feature type="transmembrane region" description="Helical" evidence="1">
    <location>
        <begin position="349"/>
        <end position="370"/>
    </location>
</feature>
<dbReference type="GO" id="GO:0016746">
    <property type="term" value="F:acyltransferase activity"/>
    <property type="evidence" value="ECO:0007669"/>
    <property type="project" value="UniProtKB-KW"/>
</dbReference>
<gene>
    <name evidence="3" type="ORF">BC349_10800</name>
</gene>
<feature type="transmembrane region" description="Helical" evidence="1">
    <location>
        <begin position="12"/>
        <end position="33"/>
    </location>
</feature>
<keyword evidence="1" id="KW-0812">Transmembrane</keyword>
<dbReference type="PANTHER" id="PTHR36927">
    <property type="entry name" value="BLR4337 PROTEIN"/>
    <property type="match status" value="1"/>
</dbReference>
<keyword evidence="1" id="KW-0472">Membrane</keyword>
<feature type="transmembrane region" description="Helical" evidence="1">
    <location>
        <begin position="214"/>
        <end position="232"/>
    </location>
</feature>
<dbReference type="EMBL" id="MBUA01000012">
    <property type="protein sequence ID" value="MBC6491525.1"/>
    <property type="molecule type" value="Genomic_DNA"/>
</dbReference>
<accession>A0ABR7M922</accession>